<protein>
    <submittedName>
        <fullName evidence="3">Phosphotransferase</fullName>
    </submittedName>
</protein>
<keyword evidence="3" id="KW-0808">Transferase</keyword>
<dbReference type="InterPro" id="IPR002575">
    <property type="entry name" value="Aminoglycoside_PTrfase"/>
</dbReference>
<dbReference type="InterPro" id="IPR051678">
    <property type="entry name" value="AGP_Transferase"/>
</dbReference>
<evidence type="ECO:0000313" key="3">
    <source>
        <dbReference type="EMBL" id="KAB2338052.1"/>
    </source>
</evidence>
<keyword evidence="1" id="KW-0472">Membrane</keyword>
<comment type="caution">
    <text evidence="3">The sequence shown here is derived from an EMBL/GenBank/DDBJ whole genome shotgun (WGS) entry which is preliminary data.</text>
</comment>
<dbReference type="Gene3D" id="3.90.1200.10">
    <property type="match status" value="1"/>
</dbReference>
<dbReference type="Proteomes" id="UP000481030">
    <property type="component" value="Unassembled WGS sequence"/>
</dbReference>
<gene>
    <name evidence="3" type="ORF">F7731_00260</name>
</gene>
<dbReference type="InterPro" id="IPR011009">
    <property type="entry name" value="Kinase-like_dom_sf"/>
</dbReference>
<reference evidence="3 4" key="1">
    <citation type="journal article" date="2016" name="Antonie Van Leeuwenhoek">
        <title>Bacillus depressus sp. nov., isolated from soil of a sunflower field.</title>
        <authorList>
            <person name="Wei X."/>
            <person name="Xin D."/>
            <person name="Xin Y."/>
            <person name="Zhang H."/>
            <person name="Wang T."/>
            <person name="Zhang J."/>
        </authorList>
    </citation>
    <scope>NUCLEOTIDE SEQUENCE [LARGE SCALE GENOMIC DNA]</scope>
    <source>
        <strain evidence="3 4">BZ1</strain>
    </source>
</reference>
<accession>A0A6L3VA63</accession>
<dbReference type="Pfam" id="PF01636">
    <property type="entry name" value="APH"/>
    <property type="match status" value="1"/>
</dbReference>
<dbReference type="AlphaFoldDB" id="A0A6L3VA63"/>
<evidence type="ECO:0000259" key="2">
    <source>
        <dbReference type="Pfam" id="PF01636"/>
    </source>
</evidence>
<evidence type="ECO:0000256" key="1">
    <source>
        <dbReference type="SAM" id="Phobius"/>
    </source>
</evidence>
<keyword evidence="1" id="KW-1133">Transmembrane helix</keyword>
<sequence>MFRSAVKPDGKLNQAVIHRKENIYLGMNGRYVERFYLNPTESYIYKPLTNEAQMGKEVWMYHHLLLNLPPIFPKIVAYSIDESSDQNWIIFEDLGAIQHQFNKELAVNVINLMTAWHSLPPEILINHSLKGPKPPIEEIVEFLFLNKNKVEDVIAQHHIPDQLLNTIFTMLDRHEFPNKQVISHGDLHQGNYGMAGERVVILDWEHAHVNSPYWDLYHLLDISHPDFSKELNKEWRNQLLDHYLDKMNFPSKMKLRFHFKQMYYLFSAAFSIWMLLLIQNDLEKNAAKWSKERLTRQKTETISNLIQCGEELDEEKLNKFTKEEEVYL</sequence>
<keyword evidence="4" id="KW-1185">Reference proteome</keyword>
<dbReference type="OrthoDB" id="2373207at2"/>
<feature type="domain" description="Aminoglycoside phosphotransferase" evidence="2">
    <location>
        <begin position="55"/>
        <end position="244"/>
    </location>
</feature>
<dbReference type="RefSeq" id="WP_151532773.1">
    <property type="nucleotide sequence ID" value="NZ_WBOS01000001.1"/>
</dbReference>
<proteinExistence type="predicted"/>
<organism evidence="3 4">
    <name type="scientific">Cytobacillus depressus</name>
    <dbReference type="NCBI Taxonomy" id="1602942"/>
    <lineage>
        <taxon>Bacteria</taxon>
        <taxon>Bacillati</taxon>
        <taxon>Bacillota</taxon>
        <taxon>Bacilli</taxon>
        <taxon>Bacillales</taxon>
        <taxon>Bacillaceae</taxon>
        <taxon>Cytobacillus</taxon>
    </lineage>
</organism>
<dbReference type="SUPFAM" id="SSF56112">
    <property type="entry name" value="Protein kinase-like (PK-like)"/>
    <property type="match status" value="1"/>
</dbReference>
<name>A0A6L3VA63_9BACI</name>
<dbReference type="EMBL" id="WBOS01000001">
    <property type="protein sequence ID" value="KAB2338052.1"/>
    <property type="molecule type" value="Genomic_DNA"/>
</dbReference>
<keyword evidence="1" id="KW-0812">Transmembrane</keyword>
<dbReference type="GO" id="GO:0016740">
    <property type="term" value="F:transferase activity"/>
    <property type="evidence" value="ECO:0007669"/>
    <property type="project" value="UniProtKB-KW"/>
</dbReference>
<dbReference type="PANTHER" id="PTHR21310">
    <property type="entry name" value="AMINOGLYCOSIDE PHOSPHOTRANSFERASE-RELATED-RELATED"/>
    <property type="match status" value="1"/>
</dbReference>
<feature type="transmembrane region" description="Helical" evidence="1">
    <location>
        <begin position="262"/>
        <end position="279"/>
    </location>
</feature>
<evidence type="ECO:0000313" key="4">
    <source>
        <dbReference type="Proteomes" id="UP000481030"/>
    </source>
</evidence>